<protein>
    <submittedName>
        <fullName evidence="1">Uncharacterized protein</fullName>
    </submittedName>
</protein>
<proteinExistence type="predicted"/>
<dbReference type="Proteomes" id="UP000694892">
    <property type="component" value="Chromosome 6L"/>
</dbReference>
<reference evidence="2" key="1">
    <citation type="journal article" date="2016" name="Nature">
        <title>Genome evolution in the allotetraploid frog Xenopus laevis.</title>
        <authorList>
            <person name="Session A.M."/>
            <person name="Uno Y."/>
            <person name="Kwon T."/>
            <person name="Chapman J.A."/>
            <person name="Toyoda A."/>
            <person name="Takahashi S."/>
            <person name="Fukui A."/>
            <person name="Hikosaka A."/>
            <person name="Suzuki A."/>
            <person name="Kondo M."/>
            <person name="van Heeringen S.J."/>
            <person name="Quigley I."/>
            <person name="Heinz S."/>
            <person name="Ogino H."/>
            <person name="Ochi H."/>
            <person name="Hellsten U."/>
            <person name="Lyons J.B."/>
            <person name="Simakov O."/>
            <person name="Putnam N."/>
            <person name="Stites J."/>
            <person name="Kuroki Y."/>
            <person name="Tanaka T."/>
            <person name="Michiue T."/>
            <person name="Watanabe M."/>
            <person name="Bogdanovic O."/>
            <person name="Lister R."/>
            <person name="Georgiou G."/>
            <person name="Paranjpe S.S."/>
            <person name="van Kruijsbergen I."/>
            <person name="Shu S."/>
            <person name="Carlson J."/>
            <person name="Kinoshita T."/>
            <person name="Ohta Y."/>
            <person name="Mawaribuchi S."/>
            <person name="Jenkins J."/>
            <person name="Grimwood J."/>
            <person name="Schmutz J."/>
            <person name="Mitros T."/>
            <person name="Mozaffari S.V."/>
            <person name="Suzuki Y."/>
            <person name="Haramoto Y."/>
            <person name="Yamamoto T.S."/>
            <person name="Takagi C."/>
            <person name="Heald R."/>
            <person name="Miller K."/>
            <person name="Haudenschild C."/>
            <person name="Kitzman J."/>
            <person name="Nakayama T."/>
            <person name="Izutsu Y."/>
            <person name="Robert J."/>
            <person name="Fortriede J."/>
            <person name="Burns K."/>
            <person name="Lotay V."/>
            <person name="Karimi K."/>
            <person name="Yasuoka Y."/>
            <person name="Dichmann D.S."/>
            <person name="Flajnik M.F."/>
            <person name="Houston D.W."/>
            <person name="Shendure J."/>
            <person name="DuPasquier L."/>
            <person name="Vize P.D."/>
            <person name="Zorn A.M."/>
            <person name="Ito M."/>
            <person name="Marcotte E.M."/>
            <person name="Wallingford J.B."/>
            <person name="Ito Y."/>
            <person name="Asashima M."/>
            <person name="Ueno N."/>
            <person name="Matsuda Y."/>
            <person name="Veenstra G.J."/>
            <person name="Fujiyama A."/>
            <person name="Harland R.M."/>
            <person name="Taira M."/>
            <person name="Rokhsar D.S."/>
        </authorList>
    </citation>
    <scope>NUCLEOTIDE SEQUENCE [LARGE SCALE GENOMIC DNA]</scope>
    <source>
        <strain evidence="2">J</strain>
    </source>
</reference>
<evidence type="ECO:0000313" key="2">
    <source>
        <dbReference type="Proteomes" id="UP000694892"/>
    </source>
</evidence>
<sequence length="117" mass="12746">MNMALLEAGNMLPASGGSEVPVHVHKLTDSTYNAHCLNCGAATIKVKLCPAQGKRSFAKFCLSVPDTPIHILKQNDCTPDNSEINEVGIMQISNSATVLLLMSQFHCFWTLGQRFLL</sequence>
<gene>
    <name evidence="1" type="ORF">XELAEV_18031766mg</name>
</gene>
<dbReference type="AlphaFoldDB" id="A0A974HG25"/>
<name>A0A974HG25_XENLA</name>
<evidence type="ECO:0000313" key="1">
    <source>
        <dbReference type="EMBL" id="OCT76563.1"/>
    </source>
</evidence>
<dbReference type="EMBL" id="CM004476">
    <property type="protein sequence ID" value="OCT76563.1"/>
    <property type="molecule type" value="Genomic_DNA"/>
</dbReference>
<accession>A0A974HG25</accession>
<organism evidence="1 2">
    <name type="scientific">Xenopus laevis</name>
    <name type="common">African clawed frog</name>
    <dbReference type="NCBI Taxonomy" id="8355"/>
    <lineage>
        <taxon>Eukaryota</taxon>
        <taxon>Metazoa</taxon>
        <taxon>Chordata</taxon>
        <taxon>Craniata</taxon>
        <taxon>Vertebrata</taxon>
        <taxon>Euteleostomi</taxon>
        <taxon>Amphibia</taxon>
        <taxon>Batrachia</taxon>
        <taxon>Anura</taxon>
        <taxon>Pipoidea</taxon>
        <taxon>Pipidae</taxon>
        <taxon>Xenopodinae</taxon>
        <taxon>Xenopus</taxon>
        <taxon>Xenopus</taxon>
    </lineage>
</organism>